<evidence type="ECO:0008006" key="4">
    <source>
        <dbReference type="Google" id="ProtNLM"/>
    </source>
</evidence>
<feature type="compositionally biased region" description="Low complexity" evidence="1">
    <location>
        <begin position="22"/>
        <end position="34"/>
    </location>
</feature>
<evidence type="ECO:0000256" key="1">
    <source>
        <dbReference type="SAM" id="MobiDB-lite"/>
    </source>
</evidence>
<organism evidence="2 3">
    <name type="scientific">Apiospora aurea</name>
    <dbReference type="NCBI Taxonomy" id="335848"/>
    <lineage>
        <taxon>Eukaryota</taxon>
        <taxon>Fungi</taxon>
        <taxon>Dikarya</taxon>
        <taxon>Ascomycota</taxon>
        <taxon>Pezizomycotina</taxon>
        <taxon>Sordariomycetes</taxon>
        <taxon>Xylariomycetidae</taxon>
        <taxon>Amphisphaeriales</taxon>
        <taxon>Apiosporaceae</taxon>
        <taxon>Apiospora</taxon>
    </lineage>
</organism>
<dbReference type="EMBL" id="JAQQWE010000001">
    <property type="protein sequence ID" value="KAK7967447.1"/>
    <property type="molecule type" value="Genomic_DNA"/>
</dbReference>
<feature type="compositionally biased region" description="Low complexity" evidence="1">
    <location>
        <begin position="1"/>
        <end position="10"/>
    </location>
</feature>
<reference evidence="2 3" key="1">
    <citation type="submission" date="2023-01" db="EMBL/GenBank/DDBJ databases">
        <title>Analysis of 21 Apiospora genomes using comparative genomics revels a genus with tremendous synthesis potential of carbohydrate active enzymes and secondary metabolites.</title>
        <authorList>
            <person name="Sorensen T."/>
        </authorList>
    </citation>
    <scope>NUCLEOTIDE SEQUENCE [LARGE SCALE GENOMIC DNA]</scope>
    <source>
        <strain evidence="2 3">CBS 24483</strain>
    </source>
</reference>
<comment type="caution">
    <text evidence="2">The sequence shown here is derived from an EMBL/GenBank/DDBJ whole genome shotgun (WGS) entry which is preliminary data.</text>
</comment>
<feature type="region of interest" description="Disordered" evidence="1">
    <location>
        <begin position="1"/>
        <end position="34"/>
    </location>
</feature>
<evidence type="ECO:0000313" key="3">
    <source>
        <dbReference type="Proteomes" id="UP001391051"/>
    </source>
</evidence>
<dbReference type="Proteomes" id="UP001391051">
    <property type="component" value="Unassembled WGS sequence"/>
</dbReference>
<dbReference type="GeneID" id="92071008"/>
<feature type="compositionally biased region" description="Gly residues" evidence="1">
    <location>
        <begin position="11"/>
        <end position="21"/>
    </location>
</feature>
<proteinExistence type="predicted"/>
<accession>A0ABR1QXM5</accession>
<keyword evidence="3" id="KW-1185">Reference proteome</keyword>
<gene>
    <name evidence="2" type="ORF">PG986_001724</name>
</gene>
<protein>
    <recommendedName>
        <fullName evidence="4">Rhomboid family membrane protein</fullName>
    </recommendedName>
</protein>
<dbReference type="RefSeq" id="XP_066706839.1">
    <property type="nucleotide sequence ID" value="XM_066837946.1"/>
</dbReference>
<feature type="region of interest" description="Disordered" evidence="1">
    <location>
        <begin position="220"/>
        <end position="252"/>
    </location>
</feature>
<evidence type="ECO:0000313" key="2">
    <source>
        <dbReference type="EMBL" id="KAK7967447.1"/>
    </source>
</evidence>
<name>A0ABR1QXM5_9PEZI</name>
<sequence>MATPNGAASPPGGGSGSGSGGTETPQQQPQTQASKYKDPMLHNVALGITPIAFGALFLPPRRLDFRMVVLGGSALWGMNQLAYDWRGQSLAQKYGLTRTEASSDPEIRKKQQEEADRARLSYGGMRDMPTERSALIQQRIREEKARRLELAGLSEVERAQRLQEMQRKERERRGTLESIWMGEEDADWREKRDQKEKEALQEGGVGYWGLITEQLSEVWGHGEKKAQEKEAELRKAAANTKEKVESEVKKSS</sequence>